<dbReference type="PANTHER" id="PTHR30146">
    <property type="entry name" value="LACI-RELATED TRANSCRIPTIONAL REPRESSOR"/>
    <property type="match status" value="1"/>
</dbReference>
<dbReference type="PANTHER" id="PTHR30146:SF24">
    <property type="entry name" value="XYLOSE OPERON REGULATORY PROTEIN"/>
    <property type="match status" value="1"/>
</dbReference>
<dbReference type="Gene3D" id="1.10.10.60">
    <property type="entry name" value="Homeodomain-like"/>
    <property type="match status" value="1"/>
</dbReference>
<organism evidence="5 6">
    <name type="scientific">Candidatus Cryptobacteroides excrementavium</name>
    <dbReference type="NCBI Taxonomy" id="2840759"/>
    <lineage>
        <taxon>Bacteria</taxon>
        <taxon>Pseudomonadati</taxon>
        <taxon>Bacteroidota</taxon>
        <taxon>Bacteroidia</taxon>
        <taxon>Bacteroidales</taxon>
        <taxon>Candidatus Cryptobacteroides</taxon>
    </lineage>
</organism>
<accession>A0A9D9J386</accession>
<feature type="domain" description="HTH araC/xylS-type" evidence="4">
    <location>
        <begin position="289"/>
        <end position="386"/>
    </location>
</feature>
<dbReference type="SUPFAM" id="SSF53822">
    <property type="entry name" value="Periplasmic binding protein-like I"/>
    <property type="match status" value="1"/>
</dbReference>
<sequence length="389" mass="43975">MARIILMTDFSETYARDLLLGIARYAHDAGQAWSLCRLPLSIRDKYGMKAVVDYAVRIEADAVIGQFYETDEVGLFAQKGILAIAQDFRRRFSEIPNITGEHYLAGKMCGEYFLKKGFRHFAFYGIKDVVFSDERYEGFRDTVTSPGNTFSALIMPQVSLWNYDFDRIAGWLRELPKPVAVMACDDNQAYFITEVCRRLSVTEGYGQANIPESVALIGVDNDESVCRLSSPTLSSLGQDAEKGGYEVAQLIDRALRYPGQKLEDVVVHPTVIYTRQSSDIFVNDDPYIASVLKLIHENIGKRIAVDELVREVPLSRRLLEVRFKRAMGTSIYDYILQIRIQKISELLSIGMTVSEAAAELGIVDVKNLSRTFKKIKGITPSEYREKKSH</sequence>
<dbReference type="GO" id="GO:0003700">
    <property type="term" value="F:DNA-binding transcription factor activity"/>
    <property type="evidence" value="ECO:0007669"/>
    <property type="project" value="InterPro"/>
</dbReference>
<dbReference type="InterPro" id="IPR018062">
    <property type="entry name" value="HTH_AraC-typ_CS"/>
</dbReference>
<dbReference type="Pfam" id="PF12833">
    <property type="entry name" value="HTH_18"/>
    <property type="match status" value="1"/>
</dbReference>
<evidence type="ECO:0000313" key="5">
    <source>
        <dbReference type="EMBL" id="MBO8485679.1"/>
    </source>
</evidence>
<protein>
    <submittedName>
        <fullName evidence="5">Substrate-binding domain-containing protein</fullName>
    </submittedName>
</protein>
<dbReference type="GO" id="GO:0000976">
    <property type="term" value="F:transcription cis-regulatory region binding"/>
    <property type="evidence" value="ECO:0007669"/>
    <property type="project" value="TreeGrafter"/>
</dbReference>
<reference evidence="5" key="1">
    <citation type="submission" date="2020-10" db="EMBL/GenBank/DDBJ databases">
        <authorList>
            <person name="Gilroy R."/>
        </authorList>
    </citation>
    <scope>NUCLEOTIDE SEQUENCE</scope>
    <source>
        <strain evidence="5">B2-16538</strain>
    </source>
</reference>
<evidence type="ECO:0000313" key="6">
    <source>
        <dbReference type="Proteomes" id="UP000823750"/>
    </source>
</evidence>
<evidence type="ECO:0000259" key="4">
    <source>
        <dbReference type="PROSITE" id="PS01124"/>
    </source>
</evidence>
<dbReference type="EMBL" id="JADILX010000076">
    <property type="protein sequence ID" value="MBO8485679.1"/>
    <property type="molecule type" value="Genomic_DNA"/>
</dbReference>
<name>A0A9D9J386_9BACT</name>
<keyword evidence="1" id="KW-0805">Transcription regulation</keyword>
<keyword evidence="3" id="KW-0804">Transcription</keyword>
<gene>
    <name evidence="5" type="ORF">IAB78_04570</name>
</gene>
<dbReference type="Proteomes" id="UP000823750">
    <property type="component" value="Unassembled WGS sequence"/>
</dbReference>
<dbReference type="Gene3D" id="3.40.50.2300">
    <property type="match status" value="2"/>
</dbReference>
<keyword evidence="2" id="KW-0238">DNA-binding</keyword>
<reference evidence="5" key="2">
    <citation type="journal article" date="2021" name="PeerJ">
        <title>Extensive microbial diversity within the chicken gut microbiome revealed by metagenomics and culture.</title>
        <authorList>
            <person name="Gilroy R."/>
            <person name="Ravi A."/>
            <person name="Getino M."/>
            <person name="Pursley I."/>
            <person name="Horton D.L."/>
            <person name="Alikhan N.F."/>
            <person name="Baker D."/>
            <person name="Gharbi K."/>
            <person name="Hall N."/>
            <person name="Watson M."/>
            <person name="Adriaenssens E.M."/>
            <person name="Foster-Nyarko E."/>
            <person name="Jarju S."/>
            <person name="Secka A."/>
            <person name="Antonio M."/>
            <person name="Oren A."/>
            <person name="Chaudhuri R.R."/>
            <person name="La Ragione R."/>
            <person name="Hildebrand F."/>
            <person name="Pallen M.J."/>
        </authorList>
    </citation>
    <scope>NUCLEOTIDE SEQUENCE</scope>
    <source>
        <strain evidence="5">B2-16538</strain>
    </source>
</reference>
<dbReference type="SMART" id="SM00342">
    <property type="entry name" value="HTH_ARAC"/>
    <property type="match status" value="1"/>
</dbReference>
<evidence type="ECO:0000256" key="1">
    <source>
        <dbReference type="ARBA" id="ARBA00023015"/>
    </source>
</evidence>
<dbReference type="AlphaFoldDB" id="A0A9D9J386"/>
<dbReference type="InterPro" id="IPR028082">
    <property type="entry name" value="Peripla_BP_I"/>
</dbReference>
<dbReference type="InterPro" id="IPR018060">
    <property type="entry name" value="HTH_AraC"/>
</dbReference>
<dbReference type="InterPro" id="IPR046335">
    <property type="entry name" value="LacI/GalR-like_sensor"/>
</dbReference>
<dbReference type="PROSITE" id="PS01124">
    <property type="entry name" value="HTH_ARAC_FAMILY_2"/>
    <property type="match status" value="1"/>
</dbReference>
<evidence type="ECO:0000256" key="3">
    <source>
        <dbReference type="ARBA" id="ARBA00023163"/>
    </source>
</evidence>
<evidence type="ECO:0000256" key="2">
    <source>
        <dbReference type="ARBA" id="ARBA00023125"/>
    </source>
</evidence>
<dbReference type="InterPro" id="IPR009057">
    <property type="entry name" value="Homeodomain-like_sf"/>
</dbReference>
<comment type="caution">
    <text evidence="5">The sequence shown here is derived from an EMBL/GenBank/DDBJ whole genome shotgun (WGS) entry which is preliminary data.</text>
</comment>
<dbReference type="SUPFAM" id="SSF46689">
    <property type="entry name" value="Homeodomain-like"/>
    <property type="match status" value="2"/>
</dbReference>
<dbReference type="Pfam" id="PF13377">
    <property type="entry name" value="Peripla_BP_3"/>
    <property type="match status" value="1"/>
</dbReference>
<dbReference type="PROSITE" id="PS00041">
    <property type="entry name" value="HTH_ARAC_FAMILY_1"/>
    <property type="match status" value="1"/>
</dbReference>
<proteinExistence type="predicted"/>